<keyword evidence="3" id="KW-0964">Secreted</keyword>
<keyword evidence="9" id="KW-0325">Glycoprotein</keyword>
<evidence type="ECO:0000256" key="2">
    <source>
        <dbReference type="ARBA" id="ARBA00008673"/>
    </source>
</evidence>
<dbReference type="Pfam" id="PF23106">
    <property type="entry name" value="EGF_Teneurin"/>
    <property type="match status" value="1"/>
</dbReference>
<protein>
    <recommendedName>
        <fullName evidence="16">Tenascin XB</fullName>
    </recommendedName>
</protein>
<dbReference type="CDD" id="cd00063">
    <property type="entry name" value="FN3"/>
    <property type="match status" value="3"/>
</dbReference>
<dbReference type="SMART" id="SM00186">
    <property type="entry name" value="FBG"/>
    <property type="match status" value="1"/>
</dbReference>
<dbReference type="PROSITE" id="PS51406">
    <property type="entry name" value="FIBRINOGEN_C_2"/>
    <property type="match status" value="1"/>
</dbReference>
<evidence type="ECO:0008006" key="16">
    <source>
        <dbReference type="Google" id="ProtNLM"/>
    </source>
</evidence>
<evidence type="ECO:0000259" key="12">
    <source>
        <dbReference type="PROSITE" id="PS50853"/>
    </source>
</evidence>
<dbReference type="CDD" id="cd00055">
    <property type="entry name" value="EGF_Lam"/>
    <property type="match status" value="1"/>
</dbReference>
<dbReference type="PROSITE" id="PS50853">
    <property type="entry name" value="FN3"/>
    <property type="match status" value="2"/>
</dbReference>
<dbReference type="CDD" id="cd00087">
    <property type="entry name" value="FReD"/>
    <property type="match status" value="1"/>
</dbReference>
<evidence type="ECO:0000256" key="7">
    <source>
        <dbReference type="ARBA" id="ARBA00022737"/>
    </source>
</evidence>
<feature type="compositionally biased region" description="Polar residues" evidence="10">
    <location>
        <begin position="657"/>
        <end position="668"/>
    </location>
</feature>
<keyword evidence="6 11" id="KW-0732">Signal</keyword>
<dbReference type="Gene3D" id="2.10.25.10">
    <property type="entry name" value="Laminin"/>
    <property type="match status" value="1"/>
</dbReference>
<feature type="compositionally biased region" description="Polar residues" evidence="10">
    <location>
        <begin position="184"/>
        <end position="195"/>
    </location>
</feature>
<keyword evidence="15" id="KW-1185">Reference proteome</keyword>
<evidence type="ECO:0000256" key="4">
    <source>
        <dbReference type="ARBA" id="ARBA00022530"/>
    </source>
</evidence>
<gene>
    <name evidence="14" type="primary">COBLL1</name>
</gene>
<feature type="compositionally biased region" description="Polar residues" evidence="10">
    <location>
        <begin position="213"/>
        <end position="236"/>
    </location>
</feature>
<dbReference type="InterPro" id="IPR050991">
    <property type="entry name" value="ECM_Regulatory_Proteins"/>
</dbReference>
<feature type="compositionally biased region" description="Polar residues" evidence="10">
    <location>
        <begin position="591"/>
        <end position="601"/>
    </location>
</feature>
<feature type="region of interest" description="Disordered" evidence="10">
    <location>
        <begin position="586"/>
        <end position="668"/>
    </location>
</feature>
<dbReference type="PANTHER" id="PTHR46708">
    <property type="entry name" value="TENASCIN"/>
    <property type="match status" value="1"/>
</dbReference>
<evidence type="ECO:0000256" key="6">
    <source>
        <dbReference type="ARBA" id="ARBA00022729"/>
    </source>
</evidence>
<keyword evidence="4" id="KW-0272">Extracellular matrix</keyword>
<dbReference type="SUPFAM" id="SSF49265">
    <property type="entry name" value="Fibronectin type III"/>
    <property type="match status" value="3"/>
</dbReference>
<keyword evidence="8" id="KW-1015">Disulfide bond</keyword>
<dbReference type="SMART" id="SM00060">
    <property type="entry name" value="FN3"/>
    <property type="match status" value="4"/>
</dbReference>
<dbReference type="InterPro" id="IPR036116">
    <property type="entry name" value="FN3_sf"/>
</dbReference>
<feature type="domain" description="Fibrinogen C-terminal" evidence="13">
    <location>
        <begin position="1207"/>
        <end position="1422"/>
    </location>
</feature>
<dbReference type="Gene3D" id="2.60.40.10">
    <property type="entry name" value="Immunoglobulins"/>
    <property type="match status" value="4"/>
</dbReference>
<keyword evidence="7" id="KW-0677">Repeat</keyword>
<feature type="region of interest" description="Disordered" evidence="10">
    <location>
        <begin position="170"/>
        <end position="236"/>
    </location>
</feature>
<reference evidence="14 15" key="1">
    <citation type="submission" date="2020-02" db="EMBL/GenBank/DDBJ databases">
        <title>Esox lucius (northern pike) genome, fEsoLuc1, primary haplotype.</title>
        <authorList>
            <person name="Myers G."/>
            <person name="Karagic N."/>
            <person name="Meyer A."/>
            <person name="Pippel M."/>
            <person name="Reichard M."/>
            <person name="Winkler S."/>
            <person name="Tracey A."/>
            <person name="Sims Y."/>
            <person name="Howe K."/>
            <person name="Rhie A."/>
            <person name="Formenti G."/>
            <person name="Durbin R."/>
            <person name="Fedrigo O."/>
            <person name="Jarvis E.D."/>
        </authorList>
    </citation>
    <scope>NUCLEOTIDE SEQUENCE [LARGE SCALE GENOMIC DNA]</scope>
</reference>
<feature type="compositionally biased region" description="Polar residues" evidence="10">
    <location>
        <begin position="725"/>
        <end position="746"/>
    </location>
</feature>
<feature type="compositionally biased region" description="Polar residues" evidence="10">
    <location>
        <begin position="250"/>
        <end position="268"/>
    </location>
</feature>
<evidence type="ECO:0000313" key="14">
    <source>
        <dbReference type="Ensembl" id="ENSELUP00000081060.1"/>
    </source>
</evidence>
<dbReference type="GO" id="GO:0030155">
    <property type="term" value="P:regulation of cell adhesion"/>
    <property type="evidence" value="ECO:0007669"/>
    <property type="project" value="TreeGrafter"/>
</dbReference>
<dbReference type="GeneTree" id="ENSGT00940000155565"/>
<dbReference type="FunFam" id="2.10.25.10:FF:000001">
    <property type="entry name" value="Tenascin C"/>
    <property type="match status" value="1"/>
</dbReference>
<keyword evidence="5" id="KW-0245">EGF-like domain</keyword>
<evidence type="ECO:0000256" key="5">
    <source>
        <dbReference type="ARBA" id="ARBA00022536"/>
    </source>
</evidence>
<dbReference type="Pfam" id="PF00041">
    <property type="entry name" value="fn3"/>
    <property type="match status" value="3"/>
</dbReference>
<dbReference type="InterPro" id="IPR002181">
    <property type="entry name" value="Fibrinogen_a/b/g_C_dom"/>
</dbReference>
<organism evidence="14 15">
    <name type="scientific">Esox lucius</name>
    <name type="common">Northern pike</name>
    <dbReference type="NCBI Taxonomy" id="8010"/>
    <lineage>
        <taxon>Eukaryota</taxon>
        <taxon>Metazoa</taxon>
        <taxon>Chordata</taxon>
        <taxon>Craniata</taxon>
        <taxon>Vertebrata</taxon>
        <taxon>Euteleostomi</taxon>
        <taxon>Actinopterygii</taxon>
        <taxon>Neopterygii</taxon>
        <taxon>Teleostei</taxon>
        <taxon>Protacanthopterygii</taxon>
        <taxon>Esociformes</taxon>
        <taxon>Esocidae</taxon>
        <taxon>Esox</taxon>
    </lineage>
</organism>
<evidence type="ECO:0000256" key="11">
    <source>
        <dbReference type="SAM" id="SignalP"/>
    </source>
</evidence>
<dbReference type="InterPro" id="IPR003961">
    <property type="entry name" value="FN3_dom"/>
</dbReference>
<dbReference type="Pfam" id="PF00147">
    <property type="entry name" value="Fibrinogen_C"/>
    <property type="match status" value="1"/>
</dbReference>
<feature type="region of interest" description="Disordered" evidence="10">
    <location>
        <begin position="833"/>
        <end position="857"/>
    </location>
</feature>
<dbReference type="InterPro" id="IPR002049">
    <property type="entry name" value="LE_dom"/>
</dbReference>
<comment type="similarity">
    <text evidence="2">Belongs to the tenascin family.</text>
</comment>
<feature type="domain" description="Fibronectin type-III" evidence="12">
    <location>
        <begin position="946"/>
        <end position="1035"/>
    </location>
</feature>
<reference evidence="14" key="3">
    <citation type="submission" date="2025-09" db="UniProtKB">
        <authorList>
            <consortium name="Ensembl"/>
        </authorList>
    </citation>
    <scope>IDENTIFICATION</scope>
</reference>
<feature type="compositionally biased region" description="Basic and acidic residues" evidence="10">
    <location>
        <begin position="636"/>
        <end position="656"/>
    </location>
</feature>
<dbReference type="GO" id="GO:0005615">
    <property type="term" value="C:extracellular space"/>
    <property type="evidence" value="ECO:0007669"/>
    <property type="project" value="TreeGrafter"/>
</dbReference>
<feature type="domain" description="Fibronectin type-III" evidence="12">
    <location>
        <begin position="1121"/>
        <end position="1211"/>
    </location>
</feature>
<dbReference type="SUPFAM" id="SSF56496">
    <property type="entry name" value="Fibrinogen C-terminal domain-like"/>
    <property type="match status" value="1"/>
</dbReference>
<feature type="compositionally biased region" description="Polar residues" evidence="10">
    <location>
        <begin position="289"/>
        <end position="311"/>
    </location>
</feature>
<feature type="compositionally biased region" description="Acidic residues" evidence="10">
    <location>
        <begin position="838"/>
        <end position="849"/>
    </location>
</feature>
<feature type="compositionally biased region" description="Polar residues" evidence="10">
    <location>
        <begin position="99"/>
        <end position="116"/>
    </location>
</feature>
<reference evidence="14" key="2">
    <citation type="submission" date="2025-08" db="UniProtKB">
        <authorList>
            <consortium name="Ensembl"/>
        </authorList>
    </citation>
    <scope>IDENTIFICATION</scope>
</reference>
<accession>A0AAY5JZ65</accession>
<feature type="signal peptide" evidence="11">
    <location>
        <begin position="1"/>
        <end position="19"/>
    </location>
</feature>
<dbReference type="InterPro" id="IPR013783">
    <property type="entry name" value="Ig-like_fold"/>
</dbReference>
<dbReference type="InterPro" id="IPR014716">
    <property type="entry name" value="Fibrinogen_a/b/g_C_1"/>
</dbReference>
<name>A0AAY5JZ65_ESOLU</name>
<feature type="region of interest" description="Disordered" evidence="10">
    <location>
        <begin position="250"/>
        <end position="378"/>
    </location>
</feature>
<feature type="chain" id="PRO_5044198901" description="Tenascin XB" evidence="11">
    <location>
        <begin position="20"/>
        <end position="1429"/>
    </location>
</feature>
<dbReference type="InterPro" id="IPR036056">
    <property type="entry name" value="Fibrinogen-like_C"/>
</dbReference>
<comment type="subcellular location">
    <subcellularLocation>
        <location evidence="1">Secreted</location>
        <location evidence="1">Extracellular space</location>
        <location evidence="1">Extracellular matrix</location>
    </subcellularLocation>
</comment>
<evidence type="ECO:0000256" key="1">
    <source>
        <dbReference type="ARBA" id="ARBA00004498"/>
    </source>
</evidence>
<dbReference type="PANTHER" id="PTHR46708:SF1">
    <property type="entry name" value="TENASCIN"/>
    <property type="match status" value="1"/>
</dbReference>
<dbReference type="FunFam" id="3.90.215.10:FF:000001">
    <property type="entry name" value="Tenascin isoform 1"/>
    <property type="match status" value="1"/>
</dbReference>
<feature type="region of interest" description="Disordered" evidence="10">
    <location>
        <begin position="725"/>
        <end position="756"/>
    </location>
</feature>
<sequence>MWFSLSILILLTTFPSFQTTINKEKKNATGTTSEPKPQLITLSLTKPKTATLVKLTKQTPKSTPKVLMQTTANQTLPVPSILIKPVPAMLVKITKETPKPTSKAISPTTANQTLPAPSNPIKPPTAKLLKPTKAAPRHTLKTLTPTLVNQTLLATLNAPKPPTAKLVKLSKEIPKPTQKPLRPTTANQTLLSLSSHVKPPTATEVKLSKETTKPTQKHLSSTAANQSLPAPSNSVKTPAANLVKLSNETSKSTLKSLSPNAANQTLPAPSNPVKPPTVTLVKLSKESPKPTQKTLSPTTANQTLPTPSNPFKPSKATLVKLLKETTKRTQKPLRPTEANQTLPALAKPLKPKTVSNPKTTKTTKDKPSTTSPQPNPIKVLVTSEPSCIHKNAEKDAGNRTKEHTQTHELKVKHGSPLTLTHHISLVPTFCTGACVAEMAALKGRVARLEKEMSLMKSKCASCSKGLCPKDCSGNGKCEKGKCVCLPGFLGLDCSKCTPAANCSKSASDKVQITVETVTLKLSPESKIVKESGQGKKAKADQTLFKKKTDANDLKKATATKEGDIKTKDTTTVKAGLFKTLPKQGVKDTKTNIKGSSHSNATKIGLGRPTVGQVLLKHHGERKQESKGKTTVLKKKSNPDLKLKVAAKEESAGKDNAKSGNLNDQPQANLTQSTLKTTANKTQSGKETLEQSTLAEKNVTLTSEKKVVKKDKLGRNVNVTKVSFSTDGTKSVKGNKTEADMTQTSGNTGSGKDKTVPQRRQHVINVTTVETTSEVSVLSNKTTTVQSPRNVTKKAGTGVGGGLGSVKVQNVTTYSFTLVWSAPTAMFKNFTVSRTEHGDEGEEEEEEAEEGGTLGGEEKVTVSVNVTEILRQSESTNDTASSTTKAPASSRGKAHTKRVSMVLPGSVRSVEFRNLRPQTTYTLHIYGTTPTFRSKIHRLTVMTGPEPPTELVFSNVTESSFSVSWSKPKGTFTGFKITNTHFATGERHSVSVVPQQSHVSLSKLSSGAIYEVRVLTTMGRRESDSLTGSITTVPAPPVALRMVNVTDTKAVLQWTPAMGKVDRFIISYESAKTPNVTVTVMLSGNSVQHQLRGLQRATLYTVKALSQKDSMQSTAVTTTFTTASAVKASEVGARSAVVSWKALGVSFSSYRVTYQMAGEGAKEVILDSSATEYKLTGLLSTTKYKVLVEGEEDRQYTSIVTTEFITGNLRFPFPAECSEELLNGELQSGEVDIYPEGQDGKAVRVFCDMETEGGGWTVFQRRMNGKANFYRSWSDYTNGFGNLSEEFWLGNELLHNLTSMVPVSLRVDLRSGNQTAYALYTNFTVNSEAKHYAIDVSGYTGTAGDSMKYHNGRPFSTKDKDPAPLGIHCARAYMGGWWYKNCYKTNLNGLYGTDRNNQGVVWIDWKGKDSSIPFTEMKLRPAGFSPTTRG</sequence>
<evidence type="ECO:0000259" key="13">
    <source>
        <dbReference type="PROSITE" id="PS51406"/>
    </source>
</evidence>
<dbReference type="Gene3D" id="3.90.215.10">
    <property type="entry name" value="Gamma Fibrinogen, chain A, domain 1"/>
    <property type="match status" value="1"/>
</dbReference>
<evidence type="ECO:0000256" key="8">
    <source>
        <dbReference type="ARBA" id="ARBA00023157"/>
    </source>
</evidence>
<feature type="region of interest" description="Disordered" evidence="10">
    <location>
        <begin position="869"/>
        <end position="897"/>
    </location>
</feature>
<evidence type="ECO:0000313" key="15">
    <source>
        <dbReference type="Proteomes" id="UP000265140"/>
    </source>
</evidence>
<evidence type="ECO:0000256" key="10">
    <source>
        <dbReference type="SAM" id="MobiDB-lite"/>
    </source>
</evidence>
<dbReference type="GO" id="GO:0031175">
    <property type="term" value="P:neuron projection development"/>
    <property type="evidence" value="ECO:0007669"/>
    <property type="project" value="TreeGrafter"/>
</dbReference>
<feature type="compositionally biased region" description="Low complexity" evidence="10">
    <location>
        <begin position="878"/>
        <end position="889"/>
    </location>
</feature>
<proteinExistence type="inferred from homology"/>
<dbReference type="NCBIfam" id="NF040941">
    <property type="entry name" value="GGGWT_bact"/>
    <property type="match status" value="1"/>
</dbReference>
<evidence type="ECO:0000256" key="3">
    <source>
        <dbReference type="ARBA" id="ARBA00022525"/>
    </source>
</evidence>
<dbReference type="Proteomes" id="UP000265140">
    <property type="component" value="Chromosome 20"/>
</dbReference>
<evidence type="ECO:0000256" key="9">
    <source>
        <dbReference type="ARBA" id="ARBA00023180"/>
    </source>
</evidence>
<feature type="region of interest" description="Disordered" evidence="10">
    <location>
        <begin position="99"/>
        <end position="124"/>
    </location>
</feature>
<dbReference type="Ensembl" id="ENSELUT00000110238.1">
    <property type="protein sequence ID" value="ENSELUP00000081060.1"/>
    <property type="gene ID" value="ENSELUG00000035538.1"/>
</dbReference>